<proteinExistence type="predicted"/>
<dbReference type="AlphaFoldDB" id="M6F063"/>
<gene>
    <name evidence="1" type="ORF">LEP1GSC008_3290</name>
</gene>
<dbReference type="EMBL" id="ANCE01000186">
    <property type="protein sequence ID" value="EMK21745.1"/>
    <property type="molecule type" value="Genomic_DNA"/>
</dbReference>
<evidence type="ECO:0000313" key="1">
    <source>
        <dbReference type="EMBL" id="EMK21745.1"/>
    </source>
</evidence>
<protein>
    <submittedName>
        <fullName evidence="1">Uncharacterized protein</fullName>
    </submittedName>
</protein>
<comment type="caution">
    <text evidence="1">The sequence shown here is derived from an EMBL/GenBank/DDBJ whole genome shotgun (WGS) entry which is preliminary data.</text>
</comment>
<evidence type="ECO:0000313" key="2">
    <source>
        <dbReference type="Proteomes" id="UP000011980"/>
    </source>
</evidence>
<feature type="non-terminal residue" evidence="1">
    <location>
        <position position="1"/>
    </location>
</feature>
<sequence length="39" mass="4530">AQSIPVFFIPVVYTFKHILKRCCSLGGYDITTEREDIRL</sequence>
<organism evidence="1 2">
    <name type="scientific">Leptospira kirschneri serovar Bulgarica str. Nikolaevo</name>
    <dbReference type="NCBI Taxonomy" id="1240687"/>
    <lineage>
        <taxon>Bacteria</taxon>
        <taxon>Pseudomonadati</taxon>
        <taxon>Spirochaetota</taxon>
        <taxon>Spirochaetia</taxon>
        <taxon>Leptospirales</taxon>
        <taxon>Leptospiraceae</taxon>
        <taxon>Leptospira</taxon>
    </lineage>
</organism>
<name>M6F063_9LEPT</name>
<accession>M6F063</accession>
<reference evidence="1 2" key="1">
    <citation type="submission" date="2013-01" db="EMBL/GenBank/DDBJ databases">
        <authorList>
            <person name="Harkins D.M."/>
            <person name="Durkin A.S."/>
            <person name="Brinkac L.M."/>
            <person name="Haft D.H."/>
            <person name="Selengut J.D."/>
            <person name="Sanka R."/>
            <person name="DePew J."/>
            <person name="Purushe J."/>
            <person name="Galloway R.L."/>
            <person name="Vinetz J.M."/>
            <person name="Sutton G.G."/>
            <person name="Nierman W.C."/>
            <person name="Fouts D.E."/>
        </authorList>
    </citation>
    <scope>NUCLEOTIDE SEQUENCE [LARGE SCALE GENOMIC DNA]</scope>
    <source>
        <strain evidence="1 2">Nikolaevo</strain>
    </source>
</reference>
<dbReference type="Proteomes" id="UP000011980">
    <property type="component" value="Unassembled WGS sequence"/>
</dbReference>